<proteinExistence type="predicted"/>
<dbReference type="InterPro" id="IPR055713">
    <property type="entry name" value="DUF7289"/>
</dbReference>
<dbReference type="Proteomes" id="UP001596481">
    <property type="component" value="Unassembled WGS sequence"/>
</dbReference>
<feature type="transmembrane region" description="Helical" evidence="1">
    <location>
        <begin position="39"/>
        <end position="59"/>
    </location>
</feature>
<dbReference type="RefSeq" id="WP_390221746.1">
    <property type="nucleotide sequence ID" value="NZ_JBHTAA010000001.1"/>
</dbReference>
<keyword evidence="1" id="KW-0472">Membrane</keyword>
<reference evidence="2 3" key="1">
    <citation type="journal article" date="2019" name="Int. J. Syst. Evol. Microbiol.">
        <title>The Global Catalogue of Microorganisms (GCM) 10K type strain sequencing project: providing services to taxonomists for standard genome sequencing and annotation.</title>
        <authorList>
            <consortium name="The Broad Institute Genomics Platform"/>
            <consortium name="The Broad Institute Genome Sequencing Center for Infectious Disease"/>
            <person name="Wu L."/>
            <person name="Ma J."/>
        </authorList>
    </citation>
    <scope>NUCLEOTIDE SEQUENCE [LARGE SCALE GENOMIC DNA]</scope>
    <source>
        <strain evidence="2 3">DSM 29988</strain>
    </source>
</reference>
<dbReference type="InterPro" id="IPR008964">
    <property type="entry name" value="Invasin/intimin_cell_adhesion"/>
</dbReference>
<dbReference type="InterPro" id="IPR013783">
    <property type="entry name" value="Ig-like_fold"/>
</dbReference>
<comment type="caution">
    <text evidence="2">The sequence shown here is derived from an EMBL/GenBank/DDBJ whole genome shotgun (WGS) entry which is preliminary data.</text>
</comment>
<evidence type="ECO:0000313" key="3">
    <source>
        <dbReference type="Proteomes" id="UP001596481"/>
    </source>
</evidence>
<sequence>MTPSQSLSYVQTPLRHVCRGLRSSLGRASPHFGSDDRGASAVLGTVLAFGLVISLLAMVQVSAVPAWNQQAEFEHLTDAEADFAALDESVALAADGRTSRATVAGSVTYPTRAFFVSPTPGVGTLKMTDEQVASIDNAVATGETGTYWDGSAKSFDAQSFHYEPSYNTLNQPTLAHEGFAQYTAYANGNETNEVGATQRLVDGTTISLVLLEGEMNTGSADPSTISVTPVSAGTDYITVTDDGTPITISVPTQLSEETWQNLLADEPNVQSLTYTEGGDYNTLTVELRPGRTYDLHISRVGINTAGSDQEPAYMVDVEGANEVVPAGANQRVVVEVRDEQNNPVSNAKVTADDDDGRVFVRGDGPGTTSTVTDSNGRATFVYRAQDSLDGVVSDEFDISVENSSGTEVDRMTFEVQVRENGVADPVRGLVANVYDPGYVYAESADGSRRQINDTGTGGDVVYDAGSDRLVVPPSVSTITADESVTLRGEGVSLHTDVITYDTDGDITVEANSGSFDAVGVSLTAGKNGDITVSADETVDLTGASVNQLGKGDVSITAGGDITLDSAGMTAVEPGEELSVESTGGFVSARNADLSSNGDVVILGETGVDLAGAGISSVKDNDDVVVESATGGINLNGVVMLADGDIDIDAETNVYVVGANIASSKGSADVVITADTGMVSGREPAISAKGDITITAATRISIPDASLDADGDLNISAPEEEY</sequence>
<keyword evidence="3" id="KW-1185">Reference proteome</keyword>
<evidence type="ECO:0008006" key="4">
    <source>
        <dbReference type="Google" id="ProtNLM"/>
    </source>
</evidence>
<dbReference type="Pfam" id="PF23960">
    <property type="entry name" value="DUF7289"/>
    <property type="match status" value="1"/>
</dbReference>
<dbReference type="SUPFAM" id="SSF49373">
    <property type="entry name" value="Invasin/intimin cell-adhesion fragments"/>
    <property type="match status" value="1"/>
</dbReference>
<dbReference type="Gene3D" id="2.60.40.10">
    <property type="entry name" value="Immunoglobulins"/>
    <property type="match status" value="1"/>
</dbReference>
<protein>
    <recommendedName>
        <fullName evidence="4">Big-1 domain-containing protein</fullName>
    </recommendedName>
</protein>
<accession>A0ABD5ZC08</accession>
<dbReference type="EMBL" id="JBHTAA010000001">
    <property type="protein sequence ID" value="MFC7202448.1"/>
    <property type="molecule type" value="Genomic_DNA"/>
</dbReference>
<evidence type="ECO:0000313" key="2">
    <source>
        <dbReference type="EMBL" id="MFC7202448.1"/>
    </source>
</evidence>
<dbReference type="AlphaFoldDB" id="A0ABD5ZC08"/>
<evidence type="ECO:0000256" key="1">
    <source>
        <dbReference type="SAM" id="Phobius"/>
    </source>
</evidence>
<keyword evidence="1" id="KW-0812">Transmembrane</keyword>
<keyword evidence="1" id="KW-1133">Transmembrane helix</keyword>
<organism evidence="2 3">
    <name type="scientific">Haloferax namakaokahaiae</name>
    <dbReference type="NCBI Taxonomy" id="1748331"/>
    <lineage>
        <taxon>Archaea</taxon>
        <taxon>Methanobacteriati</taxon>
        <taxon>Methanobacteriota</taxon>
        <taxon>Stenosarchaea group</taxon>
        <taxon>Halobacteria</taxon>
        <taxon>Halobacteriales</taxon>
        <taxon>Haloferacaceae</taxon>
        <taxon>Haloferax</taxon>
    </lineage>
</organism>
<gene>
    <name evidence="2" type="ORF">ACFQJC_02905</name>
</gene>
<name>A0ABD5ZC08_9EURY</name>